<evidence type="ECO:0000256" key="5">
    <source>
        <dbReference type="ARBA" id="ARBA00022723"/>
    </source>
</evidence>
<reference evidence="10" key="1">
    <citation type="submission" date="2025-08" db="UniProtKB">
        <authorList>
            <consortium name="RefSeq"/>
        </authorList>
    </citation>
    <scope>IDENTIFICATION</scope>
    <source>
        <tissue evidence="10">Whole larval tissue</tissue>
    </source>
</reference>
<gene>
    <name evidence="10" type="primary">LOC118277879</name>
</gene>
<dbReference type="GO" id="GO:0004518">
    <property type="term" value="F:nuclease activity"/>
    <property type="evidence" value="ECO:0007669"/>
    <property type="project" value="UniProtKB-KW"/>
</dbReference>
<keyword evidence="6" id="KW-0378">Hydrolase</keyword>
<keyword evidence="5" id="KW-0479">Metal-binding</keyword>
<evidence type="ECO:0000256" key="3">
    <source>
        <dbReference type="ARBA" id="ARBA00006958"/>
    </source>
</evidence>
<comment type="similarity">
    <text evidence="3">Belongs to the HARBI1 family.</text>
</comment>
<dbReference type="InterPro" id="IPR027806">
    <property type="entry name" value="HARBI1_dom"/>
</dbReference>
<evidence type="ECO:0000313" key="9">
    <source>
        <dbReference type="Proteomes" id="UP000829999"/>
    </source>
</evidence>
<dbReference type="Pfam" id="PF13359">
    <property type="entry name" value="DDE_Tnp_4"/>
    <property type="match status" value="1"/>
</dbReference>
<dbReference type="InterPro" id="IPR045249">
    <property type="entry name" value="HARBI1-like"/>
</dbReference>
<dbReference type="Proteomes" id="UP000829999">
    <property type="component" value="Chromosome 18"/>
</dbReference>
<dbReference type="GO" id="GO:0005634">
    <property type="term" value="C:nucleus"/>
    <property type="evidence" value="ECO:0007669"/>
    <property type="project" value="UniProtKB-SubCell"/>
</dbReference>
<evidence type="ECO:0000256" key="6">
    <source>
        <dbReference type="ARBA" id="ARBA00022801"/>
    </source>
</evidence>
<feature type="domain" description="DDE Tnp4" evidence="8">
    <location>
        <begin position="157"/>
        <end position="222"/>
    </location>
</feature>
<organism evidence="9 10">
    <name type="scientific">Spodoptera frugiperda</name>
    <name type="common">Fall armyworm</name>
    <dbReference type="NCBI Taxonomy" id="7108"/>
    <lineage>
        <taxon>Eukaryota</taxon>
        <taxon>Metazoa</taxon>
        <taxon>Ecdysozoa</taxon>
        <taxon>Arthropoda</taxon>
        <taxon>Hexapoda</taxon>
        <taxon>Insecta</taxon>
        <taxon>Pterygota</taxon>
        <taxon>Neoptera</taxon>
        <taxon>Endopterygota</taxon>
        <taxon>Lepidoptera</taxon>
        <taxon>Glossata</taxon>
        <taxon>Ditrysia</taxon>
        <taxon>Noctuoidea</taxon>
        <taxon>Noctuidae</taxon>
        <taxon>Amphipyrinae</taxon>
        <taxon>Spodoptera</taxon>
    </lineage>
</organism>
<evidence type="ECO:0000313" key="10">
    <source>
        <dbReference type="RefSeq" id="XP_035452770.2"/>
    </source>
</evidence>
<dbReference type="GeneID" id="118277879"/>
<protein>
    <submittedName>
        <fullName evidence="10">Nuclease HARBI1</fullName>
    </submittedName>
</protein>
<evidence type="ECO:0000259" key="8">
    <source>
        <dbReference type="Pfam" id="PF13359"/>
    </source>
</evidence>
<keyword evidence="7" id="KW-0539">Nucleus</keyword>
<evidence type="ECO:0000256" key="4">
    <source>
        <dbReference type="ARBA" id="ARBA00022722"/>
    </source>
</evidence>
<name>A0A9R0DH47_SPOFR</name>
<dbReference type="GO" id="GO:0016787">
    <property type="term" value="F:hydrolase activity"/>
    <property type="evidence" value="ECO:0007669"/>
    <property type="project" value="UniProtKB-KW"/>
</dbReference>
<dbReference type="AlphaFoldDB" id="A0A9R0DH47"/>
<dbReference type="PANTHER" id="PTHR22930">
    <property type="match status" value="1"/>
</dbReference>
<comment type="subcellular location">
    <subcellularLocation>
        <location evidence="2">Nucleus</location>
    </subcellularLocation>
</comment>
<sequence length="235" mass="27388">MEYALFDFLESDNTEANILRKRHRMELRAECNPYDLDDTEFVKRYRLTKQLTYNLCDDLRPLMKTPKKSTDLSVETKVLIALAFYATGSYQRPTGSSEGHFVAQQTVSKVIAQVTACLNTIQMRQKFIKFPRTTEERNRIKTEFYKKFKIPDVLGCIDCTQVAIIRPIIHEERYYCRKQYHSLNVQIVCDADMQILSVDASHGGATHDSFIWASHPLKAHLEELSNRENIWQQSL</sequence>
<evidence type="ECO:0000256" key="7">
    <source>
        <dbReference type="ARBA" id="ARBA00023242"/>
    </source>
</evidence>
<comment type="cofactor">
    <cofactor evidence="1">
        <name>a divalent metal cation</name>
        <dbReference type="ChEBI" id="CHEBI:60240"/>
    </cofactor>
</comment>
<keyword evidence="4" id="KW-0540">Nuclease</keyword>
<keyword evidence="9" id="KW-1185">Reference proteome</keyword>
<dbReference type="PANTHER" id="PTHR22930:SF289">
    <property type="entry name" value="DDE TNP4 DOMAIN-CONTAINING PROTEIN-RELATED"/>
    <property type="match status" value="1"/>
</dbReference>
<evidence type="ECO:0000256" key="2">
    <source>
        <dbReference type="ARBA" id="ARBA00004123"/>
    </source>
</evidence>
<accession>A0A9R0DH47</accession>
<evidence type="ECO:0000256" key="1">
    <source>
        <dbReference type="ARBA" id="ARBA00001968"/>
    </source>
</evidence>
<dbReference type="OrthoDB" id="6509413at2759"/>
<dbReference type="RefSeq" id="XP_035452770.2">
    <property type="nucleotide sequence ID" value="XM_035596877.2"/>
</dbReference>
<proteinExistence type="inferred from homology"/>
<dbReference type="GO" id="GO:0046872">
    <property type="term" value="F:metal ion binding"/>
    <property type="evidence" value="ECO:0007669"/>
    <property type="project" value="UniProtKB-KW"/>
</dbReference>